<organism evidence="2 3">
    <name type="scientific">Exophiala dermatitidis</name>
    <name type="common">Black yeast-like fungus</name>
    <name type="synonym">Wangiella dermatitidis</name>
    <dbReference type="NCBI Taxonomy" id="5970"/>
    <lineage>
        <taxon>Eukaryota</taxon>
        <taxon>Fungi</taxon>
        <taxon>Dikarya</taxon>
        <taxon>Ascomycota</taxon>
        <taxon>Pezizomycotina</taxon>
        <taxon>Eurotiomycetes</taxon>
        <taxon>Chaetothyriomycetidae</taxon>
        <taxon>Chaetothyriales</taxon>
        <taxon>Herpotrichiellaceae</taxon>
        <taxon>Exophiala</taxon>
    </lineage>
</organism>
<dbReference type="EMBL" id="JAJGCB010000033">
    <property type="protein sequence ID" value="KAJ8986633.1"/>
    <property type="molecule type" value="Genomic_DNA"/>
</dbReference>
<evidence type="ECO:0000313" key="2">
    <source>
        <dbReference type="EMBL" id="KAJ8986633.1"/>
    </source>
</evidence>
<feature type="region of interest" description="Disordered" evidence="1">
    <location>
        <begin position="799"/>
        <end position="873"/>
    </location>
</feature>
<name>A0AAN6EK24_EXODE</name>
<feature type="compositionally biased region" description="Basic and acidic residues" evidence="1">
    <location>
        <begin position="814"/>
        <end position="855"/>
    </location>
</feature>
<feature type="compositionally biased region" description="Basic residues" evidence="1">
    <location>
        <begin position="656"/>
        <end position="671"/>
    </location>
</feature>
<feature type="compositionally biased region" description="Polar residues" evidence="1">
    <location>
        <begin position="1041"/>
        <end position="1050"/>
    </location>
</feature>
<feature type="compositionally biased region" description="Polar residues" evidence="1">
    <location>
        <begin position="589"/>
        <end position="601"/>
    </location>
</feature>
<feature type="compositionally biased region" description="Basic and acidic residues" evidence="1">
    <location>
        <begin position="1111"/>
        <end position="1166"/>
    </location>
</feature>
<feature type="compositionally biased region" description="Polar residues" evidence="1">
    <location>
        <begin position="1253"/>
        <end position="1276"/>
    </location>
</feature>
<feature type="compositionally biased region" description="Basic and acidic residues" evidence="1">
    <location>
        <begin position="640"/>
        <end position="649"/>
    </location>
</feature>
<feature type="compositionally biased region" description="Basic and acidic residues" evidence="1">
    <location>
        <begin position="703"/>
        <end position="713"/>
    </location>
</feature>
<protein>
    <submittedName>
        <fullName evidence="2">Uncharacterized protein</fullName>
    </submittedName>
</protein>
<accession>A0AAN6EK24</accession>
<feature type="region of interest" description="Disordered" evidence="1">
    <location>
        <begin position="1111"/>
        <end position="1285"/>
    </location>
</feature>
<feature type="region of interest" description="Disordered" evidence="1">
    <location>
        <begin position="696"/>
        <end position="764"/>
    </location>
</feature>
<evidence type="ECO:0000256" key="1">
    <source>
        <dbReference type="SAM" id="MobiDB-lite"/>
    </source>
</evidence>
<sequence>MRRARLLGKERSIVTEKALKCKGMVSVRLEVLSFPEIKTKDPTKLKSNVKRLKKAFQDEGCWRLPLPNHIPAQIDKQSLDAALRHSQRSSKELFVGPRDEYPELEFPPGYQLMCLDGQSRALAAAKVLPVADRRWIVDLYAADLTEELRTILVEEYSNEDRLHPGEIYRKLRLYHLQRDLRIDNWWFEKRCWARLSAHGRRNVKQLLRHREITAACDALLDVVGLWSGWRTSTWHKILAMGVDECVLYYLDFMKDFWYGSVGVERNTMQKVDENSVKALECTAPGACRADARDLHKKLKAGKIFGAFNDQDREKIWAEVCRRTKDRLVPSFFTFFEDLNWLKGPADCVKRLIPISPDDTIFYALEQYVFTGVNQRTGQCLIQKPDRTFVSKPGTEGDQMNLGVLQLFLIAMRNHLNMPAEPKKKNLLAKPRPKKADPEVLHEFAAHAHKLGFESDEIRELTELRTTSRAPQKESASSGSEDSNPPIRRCGIPWSCHHEQDKLSLFLEPLYAVRSGEFEEMTSLFVRQSVIFAFFEKPTSLCLGEATSHSSKATADQEVTGKEPSPRPGQPNQQGLEQPPVEQHSDPRNTQDPSQRDLQAGNTGEAENFPVLPLDQHIVTREGQVDLEWISDVEMLDETEKAQHNTKLDSQRNGGIQKKKARQSNKQKKTSQKKGAVSARKRQDISDVAAMLLRAAEESSIQSKKQEVHKEPESPSRTTQINHDEVKDGNIPTLSLNQSLTRDHDEIMEVGQSTATERQSEDQGMVQTVTENVVHEITTSDIPTLHREVTAPKTVALVEVERRREAQEQQTTEQTFREPGERQMMERTQDEREGREEQHDTAKEQGHQATSERIDGAPRTPPREMGQAYDLPATDLVLPHDAEQGWIDDQMRRDREESLFASEPPTPIDESKKAETTTPQRGIENEPQECIQGNDGSVNDIKEPPSMSITDRQHEFSPAQQVNVATEEVESIPMAEIKDSAEREAIPTLPQSEILGREQERLEELGGRVSQDHEYYEGEIGVEQRRQNTPDLDSGPAIEGPSQLQHPNSSPIIRESDRKRVTQINFGRLEELESLEQAHRIWSPGNHHDGVGDGAEPLALEVKAGQEVQEEFRSGDQARYEQLPDEHGQARGENFERNINDRLREQETEEKTARERKKAAMKEAERRRQARARQLKNEKPELMSEQKTTRKLARDKQERQVKEDEGMRRKRTTQIDFGRLGNAVDGQPTLKESAGKRPITENETVGGPPEVAATASQQPTSPPNLNTDILPNTQQENTGRERPERQKIRIHLKMSDHGLGGGDWKSLPSHDVDPSEPADFMRLLRKYTRKNTENPWNVFAGSHMLTPLTKFEDIIRGGNDTLYITRGSTIDTYLHPNSPAGKRMRS</sequence>
<feature type="region of interest" description="Disordered" evidence="1">
    <location>
        <begin position="1017"/>
        <end position="1057"/>
    </location>
</feature>
<comment type="caution">
    <text evidence="2">The sequence shown here is derived from an EMBL/GenBank/DDBJ whole genome shotgun (WGS) entry which is preliminary data.</text>
</comment>
<evidence type="ECO:0000313" key="3">
    <source>
        <dbReference type="Proteomes" id="UP001161757"/>
    </source>
</evidence>
<feature type="region of interest" description="Disordered" evidence="1">
    <location>
        <begin position="463"/>
        <end position="486"/>
    </location>
</feature>
<feature type="compositionally biased region" description="Basic and acidic residues" evidence="1">
    <location>
        <begin position="1017"/>
        <end position="1027"/>
    </location>
</feature>
<dbReference type="Pfam" id="PF12520">
    <property type="entry name" value="DUF3723"/>
    <property type="match status" value="2"/>
</dbReference>
<feature type="region of interest" description="Disordered" evidence="1">
    <location>
        <begin position="890"/>
        <end position="967"/>
    </location>
</feature>
<reference evidence="2" key="1">
    <citation type="submission" date="2023-01" db="EMBL/GenBank/DDBJ databases">
        <title>Exophiala dermititidis isolated from Cystic Fibrosis Patient.</title>
        <authorList>
            <person name="Kurbessoian T."/>
            <person name="Crocker A."/>
            <person name="Murante D."/>
            <person name="Hogan D.A."/>
            <person name="Stajich J.E."/>
        </authorList>
    </citation>
    <scope>NUCLEOTIDE SEQUENCE</scope>
    <source>
        <strain evidence="2">Ex8</strain>
    </source>
</reference>
<feature type="compositionally biased region" description="Basic and acidic residues" evidence="1">
    <location>
        <begin position="1174"/>
        <end position="1206"/>
    </location>
</feature>
<proteinExistence type="predicted"/>
<feature type="compositionally biased region" description="Polar residues" evidence="1">
    <location>
        <begin position="463"/>
        <end position="482"/>
    </location>
</feature>
<dbReference type="InterPro" id="IPR022198">
    <property type="entry name" value="DUF3723"/>
</dbReference>
<feature type="region of interest" description="Disordered" evidence="1">
    <location>
        <begin position="545"/>
        <end position="614"/>
    </location>
</feature>
<dbReference type="Proteomes" id="UP001161757">
    <property type="component" value="Unassembled WGS sequence"/>
</dbReference>
<gene>
    <name evidence="2" type="ORF">HRR80_009223</name>
</gene>
<feature type="region of interest" description="Disordered" evidence="1">
    <location>
        <begin position="640"/>
        <end position="682"/>
    </location>
</feature>